<dbReference type="VEuPathDB" id="TriTrypDB:TcG_06367"/>
<evidence type="ECO:0000313" key="2">
    <source>
        <dbReference type="Proteomes" id="UP000246121"/>
    </source>
</evidence>
<gene>
    <name evidence="1" type="ORF">C4B63_42g193</name>
</gene>
<dbReference type="VEuPathDB" id="TriTrypDB:C3747_89g54"/>
<sequence length="257" mass="27470">MELNEMRGPGVYAAAQGGDSAQKWAPGVYTAAQGGDSAQKWAPGVYTAAQGGDSAQKWAPGVYTAAQGGDSAQKWAPGVYTAAQGGDSAQKWAPGVYTAAQGGDSAQKWPPGVYMPNPAHLAMMPPPPLRDWRYGLCHCCADCSPCLESWCCYYCQLSRQYNVHCDNGKPEINWLVALGSLLGDYCCFGLVSTVLHFLVRNKIRRDFNIQGSDCGDGCVVFCCSPCGLQQMLMELTELGKFPGACCYDAPPPVVPMQ</sequence>
<dbReference type="VEuPathDB" id="TriTrypDB:TcCL_NonESM00717"/>
<dbReference type="NCBIfam" id="TIGR01571">
    <property type="entry name" value="A_thal_Cys_rich"/>
    <property type="match status" value="1"/>
</dbReference>
<dbReference type="InterPro" id="IPR006461">
    <property type="entry name" value="PLAC_motif_containing"/>
</dbReference>
<organism evidence="1 2">
    <name type="scientific">Trypanosoma cruzi</name>
    <dbReference type="NCBI Taxonomy" id="5693"/>
    <lineage>
        <taxon>Eukaryota</taxon>
        <taxon>Discoba</taxon>
        <taxon>Euglenozoa</taxon>
        <taxon>Kinetoplastea</taxon>
        <taxon>Metakinetoplastina</taxon>
        <taxon>Trypanosomatida</taxon>
        <taxon>Trypanosomatidae</taxon>
        <taxon>Trypanosoma</taxon>
        <taxon>Schizotrypanum</taxon>
    </lineage>
</organism>
<dbReference type="VEuPathDB" id="TriTrypDB:TcYC6_0095320"/>
<evidence type="ECO:0000313" key="1">
    <source>
        <dbReference type="EMBL" id="PWU91633.1"/>
    </source>
</evidence>
<proteinExistence type="predicted"/>
<dbReference type="AlphaFoldDB" id="A0A2V2VBE4"/>
<reference evidence="1 2" key="1">
    <citation type="journal article" date="2018" name="Microb. Genom.">
        <title>Expanding an expanded genome: long-read sequencing of Trypanosoma cruzi.</title>
        <authorList>
            <person name="Berna L."/>
            <person name="Rodriguez M."/>
            <person name="Chiribao M.L."/>
            <person name="Parodi-Talice A."/>
            <person name="Pita S."/>
            <person name="Rijo G."/>
            <person name="Alvarez-Valin F."/>
            <person name="Robello C."/>
        </authorList>
    </citation>
    <scope>NUCLEOTIDE SEQUENCE [LARGE SCALE GENOMIC DNA]</scope>
    <source>
        <strain evidence="1 2">Dm28c</strain>
    </source>
</reference>
<dbReference type="Proteomes" id="UP000246121">
    <property type="component" value="Unassembled WGS sequence"/>
</dbReference>
<dbReference type="VEuPathDB" id="TriTrypDB:TcBrA4_0030640"/>
<dbReference type="Pfam" id="PF04749">
    <property type="entry name" value="PLAC8"/>
    <property type="match status" value="1"/>
</dbReference>
<accession>A0A2V2VBE4</accession>
<dbReference type="PANTHER" id="PTHR15907">
    <property type="entry name" value="DUF614 FAMILY PROTEIN-RELATED"/>
    <property type="match status" value="1"/>
</dbReference>
<protein>
    <submittedName>
        <fullName evidence="1">Putative ama1 protein</fullName>
    </submittedName>
</protein>
<dbReference type="VEuPathDB" id="TriTrypDB:C3747_41g75"/>
<dbReference type="EMBL" id="PRFA01000042">
    <property type="protein sequence ID" value="PWU91633.1"/>
    <property type="molecule type" value="Genomic_DNA"/>
</dbReference>
<name>A0A2V2VBE4_TRYCR</name>
<dbReference type="VEuPathDB" id="TriTrypDB:BCY84_00854"/>
<dbReference type="VEuPathDB" id="TriTrypDB:TcCL_Unassigned05815"/>
<dbReference type="VEuPathDB" id="TriTrypDB:C4B63_42g193"/>
<dbReference type="VEuPathDB" id="TriTrypDB:TcCLB.504071.110"/>
<comment type="caution">
    <text evidence="1">The sequence shown here is derived from an EMBL/GenBank/DDBJ whole genome shotgun (WGS) entry which is preliminary data.</text>
</comment>